<feature type="transmembrane region" description="Helical" evidence="8">
    <location>
        <begin position="123"/>
        <end position="144"/>
    </location>
</feature>
<name>A0A4V6J2T3_RAOTE</name>
<evidence type="ECO:0000313" key="10">
    <source>
        <dbReference type="EMBL" id="VTN14834.1"/>
    </source>
</evidence>
<feature type="transmembrane region" description="Helical" evidence="8">
    <location>
        <begin position="232"/>
        <end position="258"/>
    </location>
</feature>
<evidence type="ECO:0000256" key="5">
    <source>
        <dbReference type="ARBA" id="ARBA00022692"/>
    </source>
</evidence>
<comment type="subcellular location">
    <subcellularLocation>
        <location evidence="1">Cell inner membrane</location>
        <topology evidence="1">Multi-pass membrane protein</topology>
    </subcellularLocation>
    <subcellularLocation>
        <location evidence="8">Cell membrane</location>
        <topology evidence="8">Multi-pass membrane protein</topology>
    </subcellularLocation>
</comment>
<dbReference type="GO" id="GO:0055085">
    <property type="term" value="P:transmembrane transport"/>
    <property type="evidence" value="ECO:0007669"/>
    <property type="project" value="InterPro"/>
</dbReference>
<evidence type="ECO:0000256" key="4">
    <source>
        <dbReference type="ARBA" id="ARBA00022519"/>
    </source>
</evidence>
<sequence>MVKNAAPTALAVMGLQVGYLMGGSILVETVFSWPGTGPVAQHRYLPARSAAAARAPSGCWRCSSCCSICWWICCKPPSTRALRGANHGGYLDDKSATRIRAIPARQGYWHGVFRRLLRDPGGVAVGSIILLLLILALFGPWLIAKDPYQTSMFLRLKPIGTDGFPLGSDELGRDMLSRLILGTRLSLFMGIVPVVFAFFIGGAIGIVAGYAGGKTNTIIMRTVDVFYAFPSVLLAIALSGALGAGIGNALLSLTLVFVPQVARIAESVTAQVRHMDYIDAARATGASALTIIRVQVLGNVLGPIFVFSTGLISVCMILASGLSFLGLGVRPPEPEWGLMLNTLRTAIYTQPWVAALPGLMIFITSISFNILADRLRAAMAIKE</sequence>
<dbReference type="InterPro" id="IPR000515">
    <property type="entry name" value="MetI-like"/>
</dbReference>
<dbReference type="Gene3D" id="1.10.3720.10">
    <property type="entry name" value="MetI-like"/>
    <property type="match status" value="1"/>
</dbReference>
<evidence type="ECO:0000256" key="8">
    <source>
        <dbReference type="RuleBase" id="RU363032"/>
    </source>
</evidence>
<comment type="similarity">
    <text evidence="8">Belongs to the binding-protein-dependent transport system permease family.</text>
</comment>
<protein>
    <submittedName>
        <fullName evidence="10">Glutathione transport system permease protein gsiD</fullName>
    </submittedName>
</protein>
<evidence type="ECO:0000256" key="3">
    <source>
        <dbReference type="ARBA" id="ARBA00022475"/>
    </source>
</evidence>
<evidence type="ECO:0000256" key="1">
    <source>
        <dbReference type="ARBA" id="ARBA00004429"/>
    </source>
</evidence>
<organism evidence="10 11">
    <name type="scientific">Raoultella terrigena</name>
    <name type="common">Klebsiella terrigena</name>
    <dbReference type="NCBI Taxonomy" id="577"/>
    <lineage>
        <taxon>Bacteria</taxon>
        <taxon>Pseudomonadati</taxon>
        <taxon>Pseudomonadota</taxon>
        <taxon>Gammaproteobacteria</taxon>
        <taxon>Enterobacterales</taxon>
        <taxon>Enterobacteriaceae</taxon>
        <taxon>Klebsiella/Raoultella group</taxon>
        <taxon>Raoultella</taxon>
    </lineage>
</organism>
<reference evidence="10 11" key="1">
    <citation type="submission" date="2019-04" db="EMBL/GenBank/DDBJ databases">
        <authorList>
            <consortium name="Pathogen Informatics"/>
        </authorList>
    </citation>
    <scope>NUCLEOTIDE SEQUENCE [LARGE SCALE GENOMIC DNA]</scope>
    <source>
        <strain evidence="10 11">NCTC9185</strain>
    </source>
</reference>
<dbReference type="PANTHER" id="PTHR43386">
    <property type="entry name" value="OLIGOPEPTIDE TRANSPORT SYSTEM PERMEASE PROTEIN APPC"/>
    <property type="match status" value="1"/>
</dbReference>
<dbReference type="EMBL" id="CABDVU010000001">
    <property type="protein sequence ID" value="VTN14834.1"/>
    <property type="molecule type" value="Genomic_DNA"/>
</dbReference>
<dbReference type="Pfam" id="PF12911">
    <property type="entry name" value="OppC_N"/>
    <property type="match status" value="1"/>
</dbReference>
<feature type="transmembrane region" description="Helical" evidence="8">
    <location>
        <begin position="347"/>
        <end position="372"/>
    </location>
</feature>
<dbReference type="InterPro" id="IPR025966">
    <property type="entry name" value="OppC_N"/>
</dbReference>
<keyword evidence="6 8" id="KW-1133">Transmembrane helix</keyword>
<dbReference type="Pfam" id="PF00528">
    <property type="entry name" value="BPD_transp_1"/>
    <property type="match status" value="1"/>
</dbReference>
<keyword evidence="5 8" id="KW-0812">Transmembrane</keyword>
<dbReference type="InterPro" id="IPR050366">
    <property type="entry name" value="BP-dependent_transpt_permease"/>
</dbReference>
<dbReference type="InterPro" id="IPR035906">
    <property type="entry name" value="MetI-like_sf"/>
</dbReference>
<keyword evidence="7 8" id="KW-0472">Membrane</keyword>
<evidence type="ECO:0000256" key="2">
    <source>
        <dbReference type="ARBA" id="ARBA00022448"/>
    </source>
</evidence>
<evidence type="ECO:0000256" key="6">
    <source>
        <dbReference type="ARBA" id="ARBA00022989"/>
    </source>
</evidence>
<evidence type="ECO:0000259" key="9">
    <source>
        <dbReference type="PROSITE" id="PS50928"/>
    </source>
</evidence>
<keyword evidence="4" id="KW-0997">Cell inner membrane</keyword>
<feature type="domain" description="ABC transmembrane type-1" evidence="9">
    <location>
        <begin position="183"/>
        <end position="372"/>
    </location>
</feature>
<gene>
    <name evidence="10" type="primary">gsiD_3</name>
    <name evidence="10" type="ORF">NCTC9185_06902</name>
</gene>
<evidence type="ECO:0000256" key="7">
    <source>
        <dbReference type="ARBA" id="ARBA00023136"/>
    </source>
</evidence>
<dbReference type="PANTHER" id="PTHR43386:SF25">
    <property type="entry name" value="PEPTIDE ABC TRANSPORTER PERMEASE PROTEIN"/>
    <property type="match status" value="1"/>
</dbReference>
<dbReference type="CDD" id="cd06261">
    <property type="entry name" value="TM_PBP2"/>
    <property type="match status" value="1"/>
</dbReference>
<evidence type="ECO:0000313" key="11">
    <source>
        <dbReference type="Proteomes" id="UP000339249"/>
    </source>
</evidence>
<dbReference type="GO" id="GO:0005886">
    <property type="term" value="C:plasma membrane"/>
    <property type="evidence" value="ECO:0007669"/>
    <property type="project" value="UniProtKB-SubCell"/>
</dbReference>
<keyword evidence="3" id="KW-1003">Cell membrane</keyword>
<dbReference type="Proteomes" id="UP000339249">
    <property type="component" value="Unassembled WGS sequence"/>
</dbReference>
<dbReference type="SUPFAM" id="SSF161098">
    <property type="entry name" value="MetI-like"/>
    <property type="match status" value="1"/>
</dbReference>
<dbReference type="PROSITE" id="PS50928">
    <property type="entry name" value="ABC_TM1"/>
    <property type="match status" value="1"/>
</dbReference>
<dbReference type="AlphaFoldDB" id="A0A4V6J2T3"/>
<feature type="transmembrane region" description="Helical" evidence="8">
    <location>
        <begin position="300"/>
        <end position="327"/>
    </location>
</feature>
<keyword evidence="2 8" id="KW-0813">Transport</keyword>
<feature type="transmembrane region" description="Helical" evidence="8">
    <location>
        <begin position="185"/>
        <end position="212"/>
    </location>
</feature>
<accession>A0A4V6J2T3</accession>
<proteinExistence type="inferred from homology"/>